<dbReference type="WBParaSite" id="MCU_010139-RA">
    <property type="protein sequence ID" value="MCU_010139-RA"/>
    <property type="gene ID" value="MCU_010139"/>
</dbReference>
<proteinExistence type="predicted"/>
<accession>A0A5K3FPZ3</accession>
<evidence type="ECO:0000313" key="1">
    <source>
        <dbReference type="WBParaSite" id="MCU_010139-RA"/>
    </source>
</evidence>
<dbReference type="AlphaFoldDB" id="A0A5K3FPZ3"/>
<organism evidence="1">
    <name type="scientific">Mesocestoides corti</name>
    <name type="common">Flatworm</name>
    <dbReference type="NCBI Taxonomy" id="53468"/>
    <lineage>
        <taxon>Eukaryota</taxon>
        <taxon>Metazoa</taxon>
        <taxon>Spiralia</taxon>
        <taxon>Lophotrochozoa</taxon>
        <taxon>Platyhelminthes</taxon>
        <taxon>Cestoda</taxon>
        <taxon>Eucestoda</taxon>
        <taxon>Cyclophyllidea</taxon>
        <taxon>Mesocestoididae</taxon>
        <taxon>Mesocestoides</taxon>
    </lineage>
</organism>
<name>A0A5K3FPZ3_MESCO</name>
<sequence length="74" mass="8501">FCCTSLIPIRARVFYSGVGSGRRHIGPPGRSQSCVSLRSYGMRGKFAVYDQRRQELIRTQYRDLDERYLVADLA</sequence>
<reference evidence="1" key="1">
    <citation type="submission" date="2019-11" db="UniProtKB">
        <authorList>
            <consortium name="WormBaseParasite"/>
        </authorList>
    </citation>
    <scope>IDENTIFICATION</scope>
</reference>
<protein>
    <submittedName>
        <fullName evidence="1">YDG domain-containing protein</fullName>
    </submittedName>
</protein>